<dbReference type="RefSeq" id="WP_155192715.1">
    <property type="nucleotide sequence ID" value="NZ_BAAAEA010000002.1"/>
</dbReference>
<keyword evidence="1" id="KW-0812">Transmembrane</keyword>
<evidence type="ECO:0000313" key="3">
    <source>
        <dbReference type="Proteomes" id="UP001157914"/>
    </source>
</evidence>
<keyword evidence="3" id="KW-1185">Reference proteome</keyword>
<dbReference type="Proteomes" id="UP001157914">
    <property type="component" value="Unassembled WGS sequence"/>
</dbReference>
<keyword evidence="1" id="KW-0472">Membrane</keyword>
<dbReference type="InterPro" id="IPR025833">
    <property type="entry name" value="GDYXXLXY"/>
</dbReference>
<organism evidence="2 3">
    <name type="scientific">Roseibium denhamense</name>
    <dbReference type="NCBI Taxonomy" id="76305"/>
    <lineage>
        <taxon>Bacteria</taxon>
        <taxon>Pseudomonadati</taxon>
        <taxon>Pseudomonadota</taxon>
        <taxon>Alphaproteobacteria</taxon>
        <taxon>Hyphomicrobiales</taxon>
        <taxon>Stappiaceae</taxon>
        <taxon>Roseibium</taxon>
    </lineage>
</organism>
<evidence type="ECO:0000256" key="1">
    <source>
        <dbReference type="SAM" id="Phobius"/>
    </source>
</evidence>
<protein>
    <submittedName>
        <fullName evidence="2">Uncharacterized membrane-anchored protein</fullName>
    </submittedName>
</protein>
<reference evidence="2 3" key="1">
    <citation type="submission" date="2017-05" db="EMBL/GenBank/DDBJ databases">
        <authorList>
            <person name="Varghese N."/>
            <person name="Submissions S."/>
        </authorList>
    </citation>
    <scope>NUCLEOTIDE SEQUENCE [LARGE SCALE GENOMIC DNA]</scope>
    <source>
        <strain evidence="2 3">DSM 15949</strain>
    </source>
</reference>
<gene>
    <name evidence="2" type="ORF">SAMN06265374_2833</name>
</gene>
<proteinExistence type="predicted"/>
<keyword evidence="1" id="KW-1133">Transmembrane helix</keyword>
<evidence type="ECO:0000313" key="2">
    <source>
        <dbReference type="EMBL" id="SMP26942.1"/>
    </source>
</evidence>
<feature type="transmembrane region" description="Helical" evidence="1">
    <location>
        <begin position="20"/>
        <end position="40"/>
    </location>
</feature>
<sequence>MSEVSFQSGAPAKKKSALHIYAAWGLVAVLQLVLIAIPLADRLSVQLDGEEAVLDLVPIDPRDLLRGDYVIINLAIGEVPRILAVGKDIKAGDRVYVGLEPAENGSMAPVRISRAREDAGSLAIAGEVTSLANERFRIDYGIDAFFLPEGEGRIIEDLPRERVQLVVAITEDGRSLPLRLLVDGKPFKSDAAF</sequence>
<dbReference type="EMBL" id="FXTT01000003">
    <property type="protein sequence ID" value="SMP26942.1"/>
    <property type="molecule type" value="Genomic_DNA"/>
</dbReference>
<dbReference type="Pfam" id="PF14345">
    <property type="entry name" value="GDYXXLXY"/>
    <property type="match status" value="1"/>
</dbReference>
<accession>A0ABY1P6R6</accession>
<comment type="caution">
    <text evidence="2">The sequence shown here is derived from an EMBL/GenBank/DDBJ whole genome shotgun (WGS) entry which is preliminary data.</text>
</comment>
<name>A0ABY1P6R6_9HYPH</name>